<dbReference type="SUPFAM" id="SSF51735">
    <property type="entry name" value="NAD(P)-binding Rossmann-fold domains"/>
    <property type="match status" value="1"/>
</dbReference>
<evidence type="ECO:0000256" key="3">
    <source>
        <dbReference type="ARBA" id="ARBA00023002"/>
    </source>
</evidence>
<evidence type="ECO:0000256" key="2">
    <source>
        <dbReference type="ARBA" id="ARBA00022857"/>
    </source>
</evidence>
<comment type="caution">
    <text evidence="4">The sequence shown here is derived from an EMBL/GenBank/DDBJ whole genome shotgun (WGS) entry which is preliminary data.</text>
</comment>
<evidence type="ECO:0000256" key="1">
    <source>
        <dbReference type="ARBA" id="ARBA00006484"/>
    </source>
</evidence>
<dbReference type="InterPro" id="IPR020904">
    <property type="entry name" value="Sc_DH/Rdtase_CS"/>
</dbReference>
<dbReference type="InterPro" id="IPR002347">
    <property type="entry name" value="SDR_fam"/>
</dbReference>
<protein>
    <submittedName>
        <fullName evidence="4">NAD(P)-binding protein</fullName>
    </submittedName>
</protein>
<dbReference type="PROSITE" id="PS00061">
    <property type="entry name" value="ADH_SHORT"/>
    <property type="match status" value="1"/>
</dbReference>
<dbReference type="OrthoDB" id="37659at2759"/>
<dbReference type="EMBL" id="MU151051">
    <property type="protein sequence ID" value="KAF9454887.1"/>
    <property type="molecule type" value="Genomic_DNA"/>
</dbReference>
<keyword evidence="3" id="KW-0560">Oxidoreductase</keyword>
<keyword evidence="2" id="KW-0521">NADP</keyword>
<dbReference type="Gene3D" id="3.40.50.720">
    <property type="entry name" value="NAD(P)-binding Rossmann-like Domain"/>
    <property type="match status" value="1"/>
</dbReference>
<proteinExistence type="inferred from homology"/>
<evidence type="ECO:0000313" key="4">
    <source>
        <dbReference type="EMBL" id="KAF9454887.1"/>
    </source>
</evidence>
<keyword evidence="5" id="KW-1185">Reference proteome</keyword>
<dbReference type="Proteomes" id="UP000807342">
    <property type="component" value="Unassembled WGS sequence"/>
</dbReference>
<dbReference type="AlphaFoldDB" id="A0A9P5XQW1"/>
<evidence type="ECO:0000313" key="5">
    <source>
        <dbReference type="Proteomes" id="UP000807342"/>
    </source>
</evidence>
<accession>A0A9P5XQW1</accession>
<organism evidence="4 5">
    <name type="scientific">Macrolepiota fuliginosa MF-IS2</name>
    <dbReference type="NCBI Taxonomy" id="1400762"/>
    <lineage>
        <taxon>Eukaryota</taxon>
        <taxon>Fungi</taxon>
        <taxon>Dikarya</taxon>
        <taxon>Basidiomycota</taxon>
        <taxon>Agaricomycotina</taxon>
        <taxon>Agaricomycetes</taxon>
        <taxon>Agaricomycetidae</taxon>
        <taxon>Agaricales</taxon>
        <taxon>Agaricineae</taxon>
        <taxon>Agaricaceae</taxon>
        <taxon>Macrolepiota</taxon>
    </lineage>
</organism>
<dbReference type="Pfam" id="PF00106">
    <property type="entry name" value="adh_short"/>
    <property type="match status" value="1"/>
</dbReference>
<sequence length="260" mass="28497">MPGIEESKCILVTGATAGIGRALALSLAKLPSNPQVIAAGRRQDRLEELKRAGLEIIQFDLDTDASSLKSSVDLILEKYPNLDAVILNAGVQYEFDFKKEINIAKLQSELNINYTSVVTTIAYLTPHFLKLSAASQPSFIIPVTAGLGIVPAVWVPGYSASKAALHSYTTSLRLQLNDTNIHVLEIIPPLVESELHDAEGTTEKLTNLWMPLDKYTEVTMQGLRNGDTIISTGGSLVWYDKYDKDKEGVIAQLQAAREKW</sequence>
<comment type="similarity">
    <text evidence="1">Belongs to the short-chain dehydrogenases/reductases (SDR) family.</text>
</comment>
<dbReference type="PANTHER" id="PTHR44169:SF6">
    <property type="entry name" value="NADPH-DEPENDENT 1-ACYLDIHYDROXYACETONE PHOSPHATE REDUCTASE"/>
    <property type="match status" value="1"/>
</dbReference>
<dbReference type="PANTHER" id="PTHR44169">
    <property type="entry name" value="NADPH-DEPENDENT 1-ACYLDIHYDROXYACETONE PHOSPHATE REDUCTASE"/>
    <property type="match status" value="1"/>
</dbReference>
<reference evidence="4" key="1">
    <citation type="submission" date="2020-11" db="EMBL/GenBank/DDBJ databases">
        <authorList>
            <consortium name="DOE Joint Genome Institute"/>
            <person name="Ahrendt S."/>
            <person name="Riley R."/>
            <person name="Andreopoulos W."/>
            <person name="Labutti K."/>
            <person name="Pangilinan J."/>
            <person name="Ruiz-Duenas F.J."/>
            <person name="Barrasa J.M."/>
            <person name="Sanchez-Garcia M."/>
            <person name="Camarero S."/>
            <person name="Miyauchi S."/>
            <person name="Serrano A."/>
            <person name="Linde D."/>
            <person name="Babiker R."/>
            <person name="Drula E."/>
            <person name="Ayuso-Fernandez I."/>
            <person name="Pacheco R."/>
            <person name="Padilla G."/>
            <person name="Ferreira P."/>
            <person name="Barriuso J."/>
            <person name="Kellner H."/>
            <person name="Castanera R."/>
            <person name="Alfaro M."/>
            <person name="Ramirez L."/>
            <person name="Pisabarro A.G."/>
            <person name="Kuo A."/>
            <person name="Tritt A."/>
            <person name="Lipzen A."/>
            <person name="He G."/>
            <person name="Yan M."/>
            <person name="Ng V."/>
            <person name="Cullen D."/>
            <person name="Martin F."/>
            <person name="Rosso M.-N."/>
            <person name="Henrissat B."/>
            <person name="Hibbett D."/>
            <person name="Martinez A.T."/>
            <person name="Grigoriev I.V."/>
        </authorList>
    </citation>
    <scope>NUCLEOTIDE SEQUENCE</scope>
    <source>
        <strain evidence="4">MF-IS2</strain>
    </source>
</reference>
<dbReference type="InterPro" id="IPR036291">
    <property type="entry name" value="NAD(P)-bd_dom_sf"/>
</dbReference>
<name>A0A9P5XQW1_9AGAR</name>
<dbReference type="PRINTS" id="PR00081">
    <property type="entry name" value="GDHRDH"/>
</dbReference>
<dbReference type="GO" id="GO:0016491">
    <property type="term" value="F:oxidoreductase activity"/>
    <property type="evidence" value="ECO:0007669"/>
    <property type="project" value="UniProtKB-KW"/>
</dbReference>
<gene>
    <name evidence="4" type="ORF">P691DRAFT_799892</name>
</gene>